<dbReference type="PANTHER" id="PTHR42856:SF1">
    <property type="entry name" value="ACYL-COENZYME A THIOESTERASE PAAI"/>
    <property type="match status" value="1"/>
</dbReference>
<accession>A0A1H7C184</accession>
<evidence type="ECO:0000313" key="3">
    <source>
        <dbReference type="EMBL" id="SEJ79375.1"/>
    </source>
</evidence>
<protein>
    <submittedName>
        <fullName evidence="3">Acyl-CoA thioesterase</fullName>
    </submittedName>
</protein>
<dbReference type="Gene3D" id="3.10.129.10">
    <property type="entry name" value="Hotdog Thioesterase"/>
    <property type="match status" value="1"/>
</dbReference>
<dbReference type="RefSeq" id="WP_091833619.1">
    <property type="nucleotide sequence ID" value="NZ_FNZK01000017.1"/>
</dbReference>
<keyword evidence="4" id="KW-1185">Reference proteome</keyword>
<dbReference type="CDD" id="cd03443">
    <property type="entry name" value="PaaI_thioesterase"/>
    <property type="match status" value="1"/>
</dbReference>
<name>A0A1H7C184_9FIRM</name>
<dbReference type="AlphaFoldDB" id="A0A1H7C184"/>
<sequence>MLLNDTKIEQFLIENYKQNPFVKVCNIQLEHVTCGDAILSMGVDDTYTNLYGAAHGGVLATLMDTAMGVVSASVGKRVVTLNLNINYINGIYFCDKATAYATVMHKGISTLVIEVVIKNAKAELVTSGTGTLFIVGSFDEIPESW</sequence>
<dbReference type="Pfam" id="PF03061">
    <property type="entry name" value="4HBT"/>
    <property type="match status" value="1"/>
</dbReference>
<keyword evidence="1" id="KW-0378">Hydrolase</keyword>
<organism evidence="3 4">
    <name type="scientific">Propionispira arboris</name>
    <dbReference type="NCBI Taxonomy" id="84035"/>
    <lineage>
        <taxon>Bacteria</taxon>
        <taxon>Bacillati</taxon>
        <taxon>Bacillota</taxon>
        <taxon>Negativicutes</taxon>
        <taxon>Selenomonadales</taxon>
        <taxon>Selenomonadaceae</taxon>
        <taxon>Propionispira</taxon>
    </lineage>
</organism>
<dbReference type="NCBIfam" id="TIGR00369">
    <property type="entry name" value="unchar_dom_1"/>
    <property type="match status" value="1"/>
</dbReference>
<dbReference type="STRING" id="84035.SAMN05660742_11752"/>
<dbReference type="SUPFAM" id="SSF54637">
    <property type="entry name" value="Thioesterase/thiol ester dehydrase-isomerase"/>
    <property type="match status" value="1"/>
</dbReference>
<dbReference type="PANTHER" id="PTHR42856">
    <property type="entry name" value="ACYL-COENZYME A THIOESTERASE PAAI"/>
    <property type="match status" value="1"/>
</dbReference>
<dbReference type="InterPro" id="IPR006683">
    <property type="entry name" value="Thioestr_dom"/>
</dbReference>
<evidence type="ECO:0000256" key="1">
    <source>
        <dbReference type="ARBA" id="ARBA00022801"/>
    </source>
</evidence>
<dbReference type="EMBL" id="FNZK01000017">
    <property type="protein sequence ID" value="SEJ79375.1"/>
    <property type="molecule type" value="Genomic_DNA"/>
</dbReference>
<gene>
    <name evidence="3" type="ORF">SAMN05660742_11752</name>
</gene>
<evidence type="ECO:0000259" key="2">
    <source>
        <dbReference type="Pfam" id="PF03061"/>
    </source>
</evidence>
<dbReference type="InterPro" id="IPR052723">
    <property type="entry name" value="Acyl-CoA_thioesterase_PaaI"/>
</dbReference>
<dbReference type="InterPro" id="IPR003736">
    <property type="entry name" value="PAAI_dom"/>
</dbReference>
<dbReference type="GO" id="GO:0016289">
    <property type="term" value="F:acyl-CoA hydrolase activity"/>
    <property type="evidence" value="ECO:0007669"/>
    <property type="project" value="UniProtKB-ARBA"/>
</dbReference>
<evidence type="ECO:0000313" key="4">
    <source>
        <dbReference type="Proteomes" id="UP000199662"/>
    </source>
</evidence>
<reference evidence="3 4" key="1">
    <citation type="submission" date="2016-10" db="EMBL/GenBank/DDBJ databases">
        <authorList>
            <person name="de Groot N.N."/>
        </authorList>
    </citation>
    <scope>NUCLEOTIDE SEQUENCE [LARGE SCALE GENOMIC DNA]</scope>
    <source>
        <strain evidence="3 4">DSM 2179</strain>
    </source>
</reference>
<dbReference type="InterPro" id="IPR029069">
    <property type="entry name" value="HotDog_dom_sf"/>
</dbReference>
<dbReference type="Proteomes" id="UP000199662">
    <property type="component" value="Unassembled WGS sequence"/>
</dbReference>
<feature type="domain" description="Thioesterase" evidence="2">
    <location>
        <begin position="51"/>
        <end position="124"/>
    </location>
</feature>
<proteinExistence type="predicted"/>